<evidence type="ECO:0000313" key="2">
    <source>
        <dbReference type="EMBL" id="CAD9942207.1"/>
    </source>
</evidence>
<dbReference type="EMBL" id="HBHT01002017">
    <property type="protein sequence ID" value="CAD9942207.1"/>
    <property type="molecule type" value="Transcribed_RNA"/>
</dbReference>
<feature type="compositionally biased region" description="Basic and acidic residues" evidence="1">
    <location>
        <begin position="173"/>
        <end position="191"/>
    </location>
</feature>
<protein>
    <submittedName>
        <fullName evidence="2">Uncharacterized protein</fullName>
    </submittedName>
</protein>
<feature type="compositionally biased region" description="Basic residues" evidence="1">
    <location>
        <begin position="421"/>
        <end position="431"/>
    </location>
</feature>
<name>A0A7S2V880_9STRA</name>
<sequence>MGTMPRPQRTSMLSRSENFASDDEAPMSRSGLMVKQQSAPIASLSTSDHGAQYSRGGSANNLMEASQKKIVMKAVGPKRTRSGDGNTLSAVFSQSVPNMEYNPDRIDDSSFDHSESSWSAMHGAESGNQANAGAKVAAGARKPNMVRQVRPSHKGVAAAPSTPGKRIKKKTIRASDLEKIGIKIDKNTTAEELEDAIRKWKIEQKKAELKSSSHSKKSHESDYEFKPDKPNTPQQPQQPETSKPRRKSLNTTVESPDFTGLVIGGGKTEISSPGRERPPPETEESERSRERYNSRKNARSRSRDDRAPPNEDGENAAVNTRIPNAHPPIPDWEYLNHVNGGAGKGNGATGPPDPDTDSPRSKVMTTAQLRADAAKAIERGRSNSPSSRSVTSMENSANNVINNIRARRRSKSPATGLLNKSRSRTPSRRGSHAGSGHRTPSRRGSKTGSGHRTPSRRGSNDGERTPGGRGRHGLSSSSGHKRGSVSASAKGRDLSKSPAQGDYKPVSWRVEDASLHQIPSLDDGKQEGRRSRRGSRSAATSLDDHDEIQVRLREAGITKDQYRSILAAGLKVSLA</sequence>
<reference evidence="2" key="1">
    <citation type="submission" date="2021-01" db="EMBL/GenBank/DDBJ databases">
        <authorList>
            <person name="Corre E."/>
            <person name="Pelletier E."/>
            <person name="Niang G."/>
            <person name="Scheremetjew M."/>
            <person name="Finn R."/>
            <person name="Kale V."/>
            <person name="Holt S."/>
            <person name="Cochrane G."/>
            <person name="Meng A."/>
            <person name="Brown T."/>
            <person name="Cohen L."/>
        </authorList>
    </citation>
    <scope>NUCLEOTIDE SEQUENCE</scope>
    <source>
        <strain evidence="2">CCMP125</strain>
    </source>
</reference>
<organism evidence="2">
    <name type="scientific">Entomoneis paludosa</name>
    <dbReference type="NCBI Taxonomy" id="265537"/>
    <lineage>
        <taxon>Eukaryota</taxon>
        <taxon>Sar</taxon>
        <taxon>Stramenopiles</taxon>
        <taxon>Ochrophyta</taxon>
        <taxon>Bacillariophyta</taxon>
        <taxon>Bacillariophyceae</taxon>
        <taxon>Bacillariophycidae</taxon>
        <taxon>Entomoneidaceae</taxon>
        <taxon>Entomoneis</taxon>
    </lineage>
</organism>
<feature type="compositionally biased region" description="Basic and acidic residues" evidence="1">
    <location>
        <begin position="372"/>
        <end position="381"/>
    </location>
</feature>
<feature type="region of interest" description="Disordered" evidence="1">
    <location>
        <begin position="1"/>
        <end position="61"/>
    </location>
</feature>
<feature type="compositionally biased region" description="Low complexity" evidence="1">
    <location>
        <begin position="382"/>
        <end position="404"/>
    </location>
</feature>
<feature type="compositionally biased region" description="Polar residues" evidence="1">
    <location>
        <begin position="8"/>
        <end position="19"/>
    </location>
</feature>
<feature type="region of interest" description="Disordered" evidence="1">
    <location>
        <begin position="203"/>
        <end position="545"/>
    </location>
</feature>
<feature type="compositionally biased region" description="Basic and acidic residues" evidence="1">
    <location>
        <begin position="102"/>
        <end position="115"/>
    </location>
</feature>
<accession>A0A7S2V880</accession>
<dbReference type="AlphaFoldDB" id="A0A7S2V880"/>
<evidence type="ECO:0000256" key="1">
    <source>
        <dbReference type="SAM" id="MobiDB-lite"/>
    </source>
</evidence>
<proteinExistence type="predicted"/>
<feature type="compositionally biased region" description="Low complexity" evidence="1">
    <location>
        <begin position="127"/>
        <end position="140"/>
    </location>
</feature>
<gene>
    <name evidence="2" type="ORF">APAL1065_LOCUS1313</name>
</gene>
<feature type="region of interest" description="Disordered" evidence="1">
    <location>
        <begin position="95"/>
        <end position="191"/>
    </location>
</feature>
<feature type="compositionally biased region" description="Polar residues" evidence="1">
    <location>
        <begin position="35"/>
        <end position="61"/>
    </location>
</feature>
<feature type="compositionally biased region" description="Basic and acidic residues" evidence="1">
    <location>
        <begin position="274"/>
        <end position="293"/>
    </location>
</feature>
<feature type="compositionally biased region" description="Basic and acidic residues" evidence="1">
    <location>
        <begin position="218"/>
        <end position="229"/>
    </location>
</feature>